<dbReference type="Pfam" id="PF10595">
    <property type="entry name" value="FAM161A_B"/>
    <property type="match status" value="1"/>
</dbReference>
<reference evidence="13" key="1">
    <citation type="submission" date="2025-08" db="UniProtKB">
        <authorList>
            <consortium name="Ensembl"/>
        </authorList>
    </citation>
    <scope>IDENTIFICATION</scope>
</reference>
<comment type="function">
    <text evidence="10">Involved in ciliogenesis.</text>
</comment>
<evidence type="ECO:0000256" key="8">
    <source>
        <dbReference type="ARBA" id="ARBA00023212"/>
    </source>
</evidence>
<evidence type="ECO:0000256" key="4">
    <source>
        <dbReference type="ARBA" id="ARBA00022490"/>
    </source>
</evidence>
<dbReference type="PANTHER" id="PTHR21501">
    <property type="entry name" value="PROTEIN FAM-161"/>
    <property type="match status" value="1"/>
</dbReference>
<evidence type="ECO:0000256" key="12">
    <source>
        <dbReference type="SAM" id="MobiDB-lite"/>
    </source>
</evidence>
<comment type="subcellular location">
    <subcellularLocation>
        <location evidence="2">Cytoplasm</location>
        <location evidence="2">Cytoskeleton</location>
        <location evidence="2">Cilium basal body</location>
    </subcellularLocation>
    <subcellularLocation>
        <location evidence="1">Cytoplasm</location>
        <location evidence="1">Cytoskeleton</location>
        <location evidence="1">Microtubule organizing center</location>
        <location evidence="1">Centrosome</location>
        <location evidence="1">Centriole</location>
    </subcellularLocation>
</comment>
<evidence type="ECO:0000313" key="14">
    <source>
        <dbReference type="Proteomes" id="UP000694545"/>
    </source>
</evidence>
<dbReference type="Proteomes" id="UP000694545">
    <property type="component" value="Unplaced"/>
</dbReference>
<feature type="region of interest" description="Disordered" evidence="12">
    <location>
        <begin position="123"/>
        <end position="143"/>
    </location>
</feature>
<evidence type="ECO:0000256" key="10">
    <source>
        <dbReference type="ARBA" id="ARBA00037165"/>
    </source>
</evidence>
<keyword evidence="4" id="KW-0963">Cytoplasm</keyword>
<keyword evidence="14" id="KW-1185">Reference proteome</keyword>
<evidence type="ECO:0000313" key="13">
    <source>
        <dbReference type="Ensembl" id="ENSVKKP00000011456.1"/>
    </source>
</evidence>
<evidence type="ECO:0000256" key="7">
    <source>
        <dbReference type="ARBA" id="ARBA00023069"/>
    </source>
</evidence>
<dbReference type="GO" id="GO:0044782">
    <property type="term" value="P:cilium organization"/>
    <property type="evidence" value="ECO:0007669"/>
    <property type="project" value="TreeGrafter"/>
</dbReference>
<comment type="similarity">
    <text evidence="3">Belongs to the FAM161 family.</text>
</comment>
<dbReference type="PANTHER" id="PTHR21501:SF3">
    <property type="entry name" value="PROTEIN FAM161A"/>
    <property type="match status" value="1"/>
</dbReference>
<sequence>MDLSKMCLSNKEYYLKLEELKHAHLETMAKLENMYQNKLYLKGVQPLTNMDVTHSMSYSSEITEKVCFLYVSLSPDLNNSFCSNSSDISDKELGLEEKGSEGGLVTFGQKQIENAWDECSQHTTSISSKSQPLKKSKKKKKWSPRITIPEPFQMTIREAKRKQQKIKSKSLIELENNLLKKQLEEEAECQRKFRANPVPAYVFVPLYHEIMQQNEERRESFRERRRENLLAMQKPFQFIEREAQKKEMRRMQLKDLSLPEKKAKVFKAKPVPKFVYSSEISEKLKEKELYREIRMQIRSEELLHNSSFPSRRLGSRGAYKHRQQNHLEHCDKLECKVKTKSKVPDFETLHKKFQKQLQRQKNVKHITVCEPFKLCTANIPSNKEKILEDIQMDEENLKETRWPFVSSRCHPQMRSLNTNSSSRCEESTPPRITESTRRRLQVGARTHESKTISV</sequence>
<dbReference type="InterPro" id="IPR019579">
    <property type="entry name" value="FAM161A/B"/>
</dbReference>
<dbReference type="Ensembl" id="ENSVKKT00000011729.1">
    <property type="protein sequence ID" value="ENSVKKP00000011456.1"/>
    <property type="gene ID" value="ENSVKKG00000007988.1"/>
</dbReference>
<feature type="region of interest" description="Disordered" evidence="12">
    <location>
        <begin position="412"/>
        <end position="454"/>
    </location>
</feature>
<organism evidence="13 14">
    <name type="scientific">Varanus komodoensis</name>
    <name type="common">Komodo dragon</name>
    <dbReference type="NCBI Taxonomy" id="61221"/>
    <lineage>
        <taxon>Eukaryota</taxon>
        <taxon>Metazoa</taxon>
        <taxon>Chordata</taxon>
        <taxon>Craniata</taxon>
        <taxon>Vertebrata</taxon>
        <taxon>Euteleostomi</taxon>
        <taxon>Lepidosauria</taxon>
        <taxon>Squamata</taxon>
        <taxon>Bifurcata</taxon>
        <taxon>Unidentata</taxon>
        <taxon>Episquamata</taxon>
        <taxon>Toxicofera</taxon>
        <taxon>Anguimorpha</taxon>
        <taxon>Paleoanguimorpha</taxon>
        <taxon>Varanoidea</taxon>
        <taxon>Varanidae</taxon>
        <taxon>Varanus</taxon>
    </lineage>
</organism>
<keyword evidence="5" id="KW-0970">Cilium biogenesis/degradation</keyword>
<evidence type="ECO:0000256" key="11">
    <source>
        <dbReference type="ARBA" id="ARBA00039949"/>
    </source>
</evidence>
<reference evidence="13" key="2">
    <citation type="submission" date="2025-09" db="UniProtKB">
        <authorList>
            <consortium name="Ensembl"/>
        </authorList>
    </citation>
    <scope>IDENTIFICATION</scope>
</reference>
<dbReference type="GO" id="GO:0005814">
    <property type="term" value="C:centriole"/>
    <property type="evidence" value="ECO:0007669"/>
    <property type="project" value="UniProtKB-SubCell"/>
</dbReference>
<dbReference type="OMA" id="EVTECQR"/>
<evidence type="ECO:0000256" key="9">
    <source>
        <dbReference type="ARBA" id="ARBA00023273"/>
    </source>
</evidence>
<feature type="compositionally biased region" description="Basic residues" evidence="12">
    <location>
        <begin position="132"/>
        <end position="143"/>
    </location>
</feature>
<proteinExistence type="inferred from homology"/>
<evidence type="ECO:0000256" key="6">
    <source>
        <dbReference type="ARBA" id="ARBA00023054"/>
    </source>
</evidence>
<keyword evidence="9" id="KW-0966">Cell projection</keyword>
<dbReference type="GO" id="GO:0032391">
    <property type="term" value="C:photoreceptor connecting cilium"/>
    <property type="evidence" value="ECO:0007669"/>
    <property type="project" value="TreeGrafter"/>
</dbReference>
<keyword evidence="6" id="KW-0175">Coiled coil</keyword>
<dbReference type="AlphaFoldDB" id="A0A8D2J9J7"/>
<dbReference type="InterPro" id="IPR051655">
    <property type="entry name" value="FAM161"/>
</dbReference>
<keyword evidence="7" id="KW-0969">Cilium</keyword>
<evidence type="ECO:0000256" key="2">
    <source>
        <dbReference type="ARBA" id="ARBA00004120"/>
    </source>
</evidence>
<feature type="compositionally biased region" description="Basic and acidic residues" evidence="12">
    <location>
        <begin position="445"/>
        <end position="454"/>
    </location>
</feature>
<evidence type="ECO:0000256" key="1">
    <source>
        <dbReference type="ARBA" id="ARBA00004114"/>
    </source>
</evidence>
<accession>A0A8D2J9J7</accession>
<name>A0A8D2J9J7_VARKO</name>
<evidence type="ECO:0000256" key="3">
    <source>
        <dbReference type="ARBA" id="ARBA00006663"/>
    </source>
</evidence>
<protein>
    <recommendedName>
        <fullName evidence="11">Protein FAM161A</fullName>
    </recommendedName>
</protein>
<evidence type="ECO:0000256" key="5">
    <source>
        <dbReference type="ARBA" id="ARBA00022794"/>
    </source>
</evidence>
<keyword evidence="8" id="KW-0206">Cytoskeleton</keyword>
<dbReference type="GO" id="GO:0036064">
    <property type="term" value="C:ciliary basal body"/>
    <property type="evidence" value="ECO:0007669"/>
    <property type="project" value="TreeGrafter"/>
</dbReference>